<organism evidence="1 2">
    <name type="scientific">Coemansia linderi</name>
    <dbReference type="NCBI Taxonomy" id="2663919"/>
    <lineage>
        <taxon>Eukaryota</taxon>
        <taxon>Fungi</taxon>
        <taxon>Fungi incertae sedis</taxon>
        <taxon>Zoopagomycota</taxon>
        <taxon>Kickxellomycotina</taxon>
        <taxon>Kickxellomycetes</taxon>
        <taxon>Kickxellales</taxon>
        <taxon>Kickxellaceae</taxon>
        <taxon>Coemansia</taxon>
    </lineage>
</organism>
<dbReference type="Proteomes" id="UP001140066">
    <property type="component" value="Unassembled WGS sequence"/>
</dbReference>
<reference evidence="1" key="1">
    <citation type="submission" date="2022-07" db="EMBL/GenBank/DDBJ databases">
        <title>Phylogenomic reconstructions and comparative analyses of Kickxellomycotina fungi.</title>
        <authorList>
            <person name="Reynolds N.K."/>
            <person name="Stajich J.E."/>
            <person name="Barry K."/>
            <person name="Grigoriev I.V."/>
            <person name="Crous P."/>
            <person name="Smith M.E."/>
        </authorList>
    </citation>
    <scope>NUCLEOTIDE SEQUENCE</scope>
    <source>
        <strain evidence="1">BCRC 34191</strain>
    </source>
</reference>
<sequence>MKVSLLCLLARNACPTQPSGPCAQSHQHGLAATLAIDALPDHYRQSAEPNITFATIALAALVQTALAAGKCGTQTCSQSTPCCVGGYCNSNAQYCMPILCETANSFSPSSCWNTAHCVKSNVAFGSPNAFAQIADYDGNPADAAFVSQFEPSNAKVVNGELQMALVKQNNGAGFGATVIGTRAFQYGTVTAVMRSGCASGGVVSSFIIRNEKVGDEIDFEFVGADTATVQSNYYWHNQLDYTKMVKSPALSDTTLNYHTYQIQWTPDQIVWLVNGNAFRTVKRSDTWDAAANTFKYPDSESYISVGIWDGGSGAKGTADWAGGAIQWNKQPFVAAVKSITIDCYYNGNETTYVPPGGNGGSSSSAGSSTTASPTSTSSGSSSSGGDSGSGSSSGGGSSNGSSGSKTGSSASSKATSSASTRSSKSAPSSQSESDSSVDEDSGSDSPSSSEDSSTGNGAGSLAASFGVLASALLAAYVAL</sequence>
<evidence type="ECO:0000313" key="2">
    <source>
        <dbReference type="Proteomes" id="UP001140066"/>
    </source>
</evidence>
<keyword evidence="1" id="KW-0326">Glycosidase</keyword>
<accession>A0ACC1KLD0</accession>
<keyword evidence="2" id="KW-1185">Reference proteome</keyword>
<protein>
    <submittedName>
        <fullName evidence="1">Glycosidase CRH2</fullName>
    </submittedName>
</protein>
<evidence type="ECO:0000313" key="1">
    <source>
        <dbReference type="EMBL" id="KAJ2791493.1"/>
    </source>
</evidence>
<comment type="caution">
    <text evidence="1">The sequence shown here is derived from an EMBL/GenBank/DDBJ whole genome shotgun (WGS) entry which is preliminary data.</text>
</comment>
<keyword evidence="1" id="KW-0378">Hydrolase</keyword>
<dbReference type="EMBL" id="JANBUK010000138">
    <property type="protein sequence ID" value="KAJ2791493.1"/>
    <property type="molecule type" value="Genomic_DNA"/>
</dbReference>
<gene>
    <name evidence="1" type="primary">UTR2_2</name>
    <name evidence="1" type="ORF">GGI18_001093</name>
</gene>
<proteinExistence type="predicted"/>
<name>A0ACC1KLD0_9FUNG</name>